<gene>
    <name evidence="1" type="ORF">SAMN04489712_104232</name>
</gene>
<protein>
    <recommendedName>
        <fullName evidence="3">Sugar phosphate isomerase/epimerase</fullName>
    </recommendedName>
</protein>
<proteinExistence type="predicted"/>
<name>A0A1H5YXX1_9ACTN</name>
<dbReference type="InterPro" id="IPR047715">
    <property type="entry name" value="EboA_dom"/>
</dbReference>
<reference evidence="2" key="1">
    <citation type="submission" date="2016-10" db="EMBL/GenBank/DDBJ databases">
        <authorList>
            <person name="Varghese N."/>
            <person name="Submissions S."/>
        </authorList>
    </citation>
    <scope>NUCLEOTIDE SEQUENCE [LARGE SCALE GENOMIC DNA]</scope>
    <source>
        <strain evidence="2">DSM 43163</strain>
    </source>
</reference>
<sequence length="246" mass="26416">MTSTTDPVRTLEAALDGTLDERGRRWLEQAIGRVAERGQAVLEVFPAAGRSCGRGPLPGMPGWTVDQAARARLLLALPQEGAPLGELLFDVYRYGDAAERIAVLKALAVLDGADPAEGGADLAEGGRAPGGRLGGHGLPIVRDALRTNDTRLIEAAVGPYAAGHLADDEFRQAVLKCVFVGVPLSAVAGLDRRADRELARMLADYARERTVAGRDVPQDVWPVVERHPEVMQDRGRQDVHRPERIG</sequence>
<dbReference type="EMBL" id="FNVO01000004">
    <property type="protein sequence ID" value="SEG28660.1"/>
    <property type="molecule type" value="Genomic_DNA"/>
</dbReference>
<dbReference type="Proteomes" id="UP000236723">
    <property type="component" value="Unassembled WGS sequence"/>
</dbReference>
<dbReference type="AlphaFoldDB" id="A0A1H5YXX1"/>
<accession>A0A1H5YXX1</accession>
<evidence type="ECO:0000313" key="2">
    <source>
        <dbReference type="Proteomes" id="UP000236723"/>
    </source>
</evidence>
<organism evidence="1 2">
    <name type="scientific">Thermomonospora echinospora</name>
    <dbReference type="NCBI Taxonomy" id="1992"/>
    <lineage>
        <taxon>Bacteria</taxon>
        <taxon>Bacillati</taxon>
        <taxon>Actinomycetota</taxon>
        <taxon>Actinomycetes</taxon>
        <taxon>Streptosporangiales</taxon>
        <taxon>Thermomonosporaceae</taxon>
        <taxon>Thermomonospora</taxon>
    </lineage>
</organism>
<evidence type="ECO:0000313" key="1">
    <source>
        <dbReference type="EMBL" id="SEG28660.1"/>
    </source>
</evidence>
<evidence type="ECO:0008006" key="3">
    <source>
        <dbReference type="Google" id="ProtNLM"/>
    </source>
</evidence>
<dbReference type="RefSeq" id="WP_200827195.1">
    <property type="nucleotide sequence ID" value="NZ_FNVO01000004.1"/>
</dbReference>
<keyword evidence="2" id="KW-1185">Reference proteome</keyword>
<dbReference type="NCBIfam" id="NF035938">
    <property type="entry name" value="EboA_domain"/>
    <property type="match status" value="1"/>
</dbReference>